<dbReference type="Gene3D" id="3.30.428.10">
    <property type="entry name" value="HIT-like"/>
    <property type="match status" value="1"/>
</dbReference>
<proteinExistence type="predicted"/>
<dbReference type="InterPro" id="IPR036265">
    <property type="entry name" value="HIT-like_sf"/>
</dbReference>
<evidence type="ECO:0000313" key="6">
    <source>
        <dbReference type="Proteomes" id="UP000007431"/>
    </source>
</evidence>
<evidence type="ECO:0000313" key="5">
    <source>
        <dbReference type="EMBL" id="EFI98869.1"/>
    </source>
</evidence>
<dbReference type="PRINTS" id="PR00332">
    <property type="entry name" value="HISTRIAD"/>
</dbReference>
<name>D8PZI5_SCHCM</name>
<dbReference type="GeneID" id="9585395"/>
<feature type="short sequence motif" description="Histidine triad motif" evidence="2 3">
    <location>
        <begin position="126"/>
        <end position="130"/>
    </location>
</feature>
<organism evidence="6">
    <name type="scientific">Schizophyllum commune (strain H4-8 / FGSC 9210)</name>
    <name type="common">Split gill fungus</name>
    <dbReference type="NCBI Taxonomy" id="578458"/>
    <lineage>
        <taxon>Eukaryota</taxon>
        <taxon>Fungi</taxon>
        <taxon>Dikarya</taxon>
        <taxon>Basidiomycota</taxon>
        <taxon>Agaricomycotina</taxon>
        <taxon>Agaricomycetes</taxon>
        <taxon>Agaricomycetidae</taxon>
        <taxon>Agaricales</taxon>
        <taxon>Schizophyllaceae</taxon>
        <taxon>Schizophyllum</taxon>
    </lineage>
</organism>
<dbReference type="KEGG" id="scm:SCHCO_02614716"/>
<dbReference type="STRING" id="578458.D8PZI5"/>
<evidence type="ECO:0000256" key="2">
    <source>
        <dbReference type="PIRSR" id="PIRSR601310-3"/>
    </source>
</evidence>
<protein>
    <recommendedName>
        <fullName evidence="4">HIT domain-containing protein</fullName>
    </recommendedName>
</protein>
<feature type="domain" description="HIT" evidence="4">
    <location>
        <begin position="36"/>
        <end position="142"/>
    </location>
</feature>
<feature type="active site" description="Tele-AMP-histidine intermediate" evidence="1">
    <location>
        <position position="128"/>
    </location>
</feature>
<dbReference type="Pfam" id="PF01230">
    <property type="entry name" value="HIT"/>
    <property type="match status" value="1"/>
</dbReference>
<dbReference type="VEuPathDB" id="FungiDB:SCHCODRAFT_02614716"/>
<dbReference type="HOGENOM" id="CLU_056776_6_0_1"/>
<keyword evidence="6" id="KW-1185">Reference proteome</keyword>
<evidence type="ECO:0000256" key="3">
    <source>
        <dbReference type="PROSITE-ProRule" id="PRU00464"/>
    </source>
</evidence>
<dbReference type="PROSITE" id="PS51084">
    <property type="entry name" value="HIT_2"/>
    <property type="match status" value="1"/>
</dbReference>
<dbReference type="PANTHER" id="PTHR46648">
    <property type="entry name" value="HIT FAMILY PROTEIN 1"/>
    <property type="match status" value="1"/>
</dbReference>
<dbReference type="AlphaFoldDB" id="D8PZI5"/>
<reference evidence="5 6" key="1">
    <citation type="journal article" date="2010" name="Nat. Biotechnol.">
        <title>Genome sequence of the model mushroom Schizophyllum commune.</title>
        <authorList>
            <person name="Ohm R.A."/>
            <person name="de Jong J.F."/>
            <person name="Lugones L.G."/>
            <person name="Aerts A."/>
            <person name="Kothe E."/>
            <person name="Stajich J.E."/>
            <person name="de Vries R.P."/>
            <person name="Record E."/>
            <person name="Levasseur A."/>
            <person name="Baker S.E."/>
            <person name="Bartholomew K.A."/>
            <person name="Coutinho P.M."/>
            <person name="Erdmann S."/>
            <person name="Fowler T.J."/>
            <person name="Gathman A.C."/>
            <person name="Lombard V."/>
            <person name="Henrissat B."/>
            <person name="Knabe N."/>
            <person name="Kuees U."/>
            <person name="Lilly W.W."/>
            <person name="Lindquist E."/>
            <person name="Lucas S."/>
            <person name="Magnuson J.K."/>
            <person name="Piumi F."/>
            <person name="Raudaskoski M."/>
            <person name="Salamov A."/>
            <person name="Schmutz J."/>
            <person name="Schwarze F.W.M.R."/>
            <person name="vanKuyk P.A."/>
            <person name="Horton J.S."/>
            <person name="Grigoriev I.V."/>
            <person name="Woesten H.A.B."/>
        </authorList>
    </citation>
    <scope>NUCLEOTIDE SEQUENCE [LARGE SCALE GENOMIC DNA]</scope>
    <source>
        <strain evidence="6">H4-8 / FGSC 9210</strain>
    </source>
</reference>
<dbReference type="InterPro" id="IPR001310">
    <property type="entry name" value="Histidine_triad_HIT"/>
</dbReference>
<dbReference type="PANTHER" id="PTHR46648:SF1">
    <property type="entry name" value="ADENOSINE 5'-MONOPHOSPHORAMIDASE HNT1"/>
    <property type="match status" value="1"/>
</dbReference>
<dbReference type="OrthoDB" id="672793at2759"/>
<dbReference type="GO" id="GO:0009117">
    <property type="term" value="P:nucleotide metabolic process"/>
    <property type="evidence" value="ECO:0007669"/>
    <property type="project" value="TreeGrafter"/>
</dbReference>
<evidence type="ECO:0000259" key="4">
    <source>
        <dbReference type="PROSITE" id="PS51084"/>
    </source>
</evidence>
<dbReference type="InterPro" id="IPR011146">
    <property type="entry name" value="HIT-like"/>
</dbReference>
<dbReference type="InParanoid" id="D8PZI5"/>
<dbReference type="GO" id="GO:0003824">
    <property type="term" value="F:catalytic activity"/>
    <property type="evidence" value="ECO:0007669"/>
    <property type="project" value="InterPro"/>
</dbReference>
<evidence type="ECO:0000256" key="1">
    <source>
        <dbReference type="PIRSR" id="PIRSR601310-1"/>
    </source>
</evidence>
<dbReference type="eggNOG" id="KOG3275">
    <property type="taxonomic scope" value="Eukaryota"/>
</dbReference>
<accession>D8PZI5</accession>
<dbReference type="SUPFAM" id="SSF54197">
    <property type="entry name" value="HIT-like"/>
    <property type="match status" value="1"/>
</dbReference>
<dbReference type="Proteomes" id="UP000007431">
    <property type="component" value="Unassembled WGS sequence"/>
</dbReference>
<gene>
    <name evidence="5" type="ORF">SCHCODRAFT_53227</name>
</gene>
<dbReference type="OMA" id="CAFCRIV"/>
<dbReference type="EMBL" id="GL377304">
    <property type="protein sequence ID" value="EFI98869.1"/>
    <property type="molecule type" value="Genomic_DNA"/>
</dbReference>
<dbReference type="RefSeq" id="XP_003033772.1">
    <property type="nucleotide sequence ID" value="XM_003033726.1"/>
</dbReference>
<sequence>MTSFIIKAHLNRRIHPDWLREDAQVKMIDDDPATCTFCRIIRGELPARKVFENEEVVAFLDIMPIRRGHTLVVPKAHFMRLSDLPEVQAGALGAAVSKVCNALVKALDHTALNVVCNQEYAQAVPHVHYHIIPAPKLGSATEEVSYSSSQPPISLGAVHRMELEGRDELDDEEASSLVKAITSRL</sequence>